<accession>D7A5H9</accession>
<evidence type="ECO:0000256" key="4">
    <source>
        <dbReference type="ARBA" id="ARBA00011471"/>
    </source>
</evidence>
<dbReference type="Proteomes" id="UP000006633">
    <property type="component" value="Chromosome"/>
</dbReference>
<gene>
    <name evidence="16" type="ordered locus">Snov_0772</name>
</gene>
<evidence type="ECO:0000256" key="14">
    <source>
        <dbReference type="SAM" id="MobiDB-lite"/>
    </source>
</evidence>
<comment type="function">
    <text evidence="1">Involved in the TonB-dependent energy-dependent transport of various receptor-bound substrates.</text>
</comment>
<keyword evidence="7" id="KW-1003">Cell membrane</keyword>
<name>D7A5H9_ANCN5</name>
<evidence type="ECO:0000256" key="3">
    <source>
        <dbReference type="ARBA" id="ARBA00005811"/>
    </source>
</evidence>
<protein>
    <recommendedName>
        <fullName evidence="5">Biopolymer transport protein ExbD</fullName>
    </recommendedName>
</protein>
<keyword evidence="9 13" id="KW-0812">Transmembrane</keyword>
<evidence type="ECO:0000313" key="16">
    <source>
        <dbReference type="EMBL" id="ADH88103.1"/>
    </source>
</evidence>
<dbReference type="GO" id="GO:0022857">
    <property type="term" value="F:transmembrane transporter activity"/>
    <property type="evidence" value="ECO:0007669"/>
    <property type="project" value="InterPro"/>
</dbReference>
<keyword evidence="8" id="KW-0997">Cell inner membrane</keyword>
<keyword evidence="12 15" id="KW-0472">Membrane</keyword>
<evidence type="ECO:0000256" key="7">
    <source>
        <dbReference type="ARBA" id="ARBA00022475"/>
    </source>
</evidence>
<sequence length="179" mass="18721">MAAKLQSGDSDDLVENHEINVTPFIDVILVLLIIFMVAAPLSTVDVAVDLPASNAQMQQRPDKPVYLTVKSDLGLALGNEDVVREMLGVTLDRATETKRDTRIFLRADKMVAYGELMEVMNLLRAAGYLKIALVGLEMAGQPAPAPGTASRATPPAATPGTAAPVVPAPAASPAPAPAP</sequence>
<proteinExistence type="inferred from homology"/>
<keyword evidence="6 13" id="KW-0813">Transport</keyword>
<evidence type="ECO:0000256" key="6">
    <source>
        <dbReference type="ARBA" id="ARBA00022448"/>
    </source>
</evidence>
<dbReference type="InterPro" id="IPR003400">
    <property type="entry name" value="ExbD"/>
</dbReference>
<comment type="similarity">
    <text evidence="3 13">Belongs to the ExbD/TolR family.</text>
</comment>
<reference evidence="16 17" key="1">
    <citation type="journal article" date="2012" name="Stand. Genomic Sci.">
        <title>Complete genome sequence of the facultatively chemolithoautotrophic and methylotrophic alpha Proteobacterium Starkeya novella type strain (ATCC 8093(T)).</title>
        <authorList>
            <person name="Kappler U."/>
            <person name="Davenport K."/>
            <person name="Beatson S."/>
            <person name="Lucas S."/>
            <person name="Lapidus A."/>
            <person name="Copeland A."/>
            <person name="Berry K.W."/>
            <person name="Glavina Del Rio T."/>
            <person name="Hammon N."/>
            <person name="Dalin E."/>
            <person name="Tice H."/>
            <person name="Pitluck S."/>
            <person name="Richardson P."/>
            <person name="Bruce D."/>
            <person name="Goodwin L.A."/>
            <person name="Han C."/>
            <person name="Tapia R."/>
            <person name="Detter J.C."/>
            <person name="Chang Y.J."/>
            <person name="Jeffries C.D."/>
            <person name="Land M."/>
            <person name="Hauser L."/>
            <person name="Kyrpides N.C."/>
            <person name="Goker M."/>
            <person name="Ivanova N."/>
            <person name="Klenk H.P."/>
            <person name="Woyke T."/>
        </authorList>
    </citation>
    <scope>NUCLEOTIDE SEQUENCE [LARGE SCALE GENOMIC DNA]</scope>
    <source>
        <strain evidence="17">ATCC 8093 / DSM 506 / JCM 20403 / CCM 1077 / IAM 12100 / NBRC 12443 / NCIMB 10456</strain>
    </source>
</reference>
<dbReference type="GO" id="GO:0015031">
    <property type="term" value="P:protein transport"/>
    <property type="evidence" value="ECO:0007669"/>
    <property type="project" value="UniProtKB-KW"/>
</dbReference>
<dbReference type="HOGENOM" id="CLU_085305_1_3_5"/>
<keyword evidence="10 13" id="KW-0653">Protein transport</keyword>
<evidence type="ECO:0000256" key="9">
    <source>
        <dbReference type="ARBA" id="ARBA00022692"/>
    </source>
</evidence>
<dbReference type="eggNOG" id="COG0848">
    <property type="taxonomic scope" value="Bacteria"/>
</dbReference>
<comment type="subunit">
    <text evidence="4">The accessory proteins ExbB and ExbD seem to form a complex with TonB.</text>
</comment>
<dbReference type="Pfam" id="PF02472">
    <property type="entry name" value="ExbD"/>
    <property type="match status" value="1"/>
</dbReference>
<feature type="compositionally biased region" description="Low complexity" evidence="14">
    <location>
        <begin position="146"/>
        <end position="165"/>
    </location>
</feature>
<evidence type="ECO:0000256" key="1">
    <source>
        <dbReference type="ARBA" id="ARBA00003540"/>
    </source>
</evidence>
<comment type="subcellular location">
    <subcellularLocation>
        <location evidence="2">Cell inner membrane</location>
        <topology evidence="2">Single-pass type II membrane protein</topology>
    </subcellularLocation>
    <subcellularLocation>
        <location evidence="13">Cell membrane</location>
        <topology evidence="13">Single-pass type II membrane protein</topology>
    </subcellularLocation>
</comment>
<keyword evidence="17" id="KW-1185">Reference proteome</keyword>
<evidence type="ECO:0000256" key="10">
    <source>
        <dbReference type="ARBA" id="ARBA00022927"/>
    </source>
</evidence>
<evidence type="ECO:0000313" key="17">
    <source>
        <dbReference type="Proteomes" id="UP000006633"/>
    </source>
</evidence>
<dbReference type="NCBIfam" id="TIGR02803">
    <property type="entry name" value="ExbD_1"/>
    <property type="match status" value="1"/>
</dbReference>
<evidence type="ECO:0000256" key="15">
    <source>
        <dbReference type="SAM" id="Phobius"/>
    </source>
</evidence>
<keyword evidence="11 15" id="KW-1133">Transmembrane helix</keyword>
<feature type="transmembrane region" description="Helical" evidence="15">
    <location>
        <begin position="27"/>
        <end position="48"/>
    </location>
</feature>
<organism evidence="16 17">
    <name type="scientific">Ancylobacter novellus (strain ATCC 8093 / DSM 506 / JCM 20403 / CCM 1077 / IAM 12100 / NBRC 12443 / NCIMB 10456)</name>
    <name type="common">Starkeya novella</name>
    <dbReference type="NCBI Taxonomy" id="639283"/>
    <lineage>
        <taxon>Bacteria</taxon>
        <taxon>Pseudomonadati</taxon>
        <taxon>Pseudomonadota</taxon>
        <taxon>Alphaproteobacteria</taxon>
        <taxon>Hyphomicrobiales</taxon>
        <taxon>Xanthobacteraceae</taxon>
        <taxon>Ancylobacter</taxon>
    </lineage>
</organism>
<feature type="region of interest" description="Disordered" evidence="14">
    <location>
        <begin position="141"/>
        <end position="179"/>
    </location>
</feature>
<feature type="compositionally biased region" description="Pro residues" evidence="14">
    <location>
        <begin position="166"/>
        <end position="179"/>
    </location>
</feature>
<dbReference type="InterPro" id="IPR014170">
    <property type="entry name" value="TonB_ExbD_1"/>
</dbReference>
<evidence type="ECO:0000256" key="5">
    <source>
        <dbReference type="ARBA" id="ARBA00022090"/>
    </source>
</evidence>
<dbReference type="RefSeq" id="WP_013165608.1">
    <property type="nucleotide sequence ID" value="NC_014217.1"/>
</dbReference>
<dbReference type="AlphaFoldDB" id="D7A5H9"/>
<dbReference type="PANTHER" id="PTHR30558:SF9">
    <property type="entry name" value="BIOPOLYMER TRANSPORT PROTEIN EXBD"/>
    <property type="match status" value="1"/>
</dbReference>
<evidence type="ECO:0000256" key="12">
    <source>
        <dbReference type="ARBA" id="ARBA00023136"/>
    </source>
</evidence>
<dbReference type="EMBL" id="CP002026">
    <property type="protein sequence ID" value="ADH88103.1"/>
    <property type="molecule type" value="Genomic_DNA"/>
</dbReference>
<dbReference type="PANTHER" id="PTHR30558">
    <property type="entry name" value="EXBD MEMBRANE COMPONENT OF PMF-DRIVEN MACROMOLECULE IMPORT SYSTEM"/>
    <property type="match status" value="1"/>
</dbReference>
<evidence type="ECO:0000256" key="2">
    <source>
        <dbReference type="ARBA" id="ARBA00004249"/>
    </source>
</evidence>
<evidence type="ECO:0000256" key="13">
    <source>
        <dbReference type="RuleBase" id="RU003879"/>
    </source>
</evidence>
<dbReference type="STRING" id="639283.Snov_0772"/>
<evidence type="ECO:0000256" key="8">
    <source>
        <dbReference type="ARBA" id="ARBA00022519"/>
    </source>
</evidence>
<dbReference type="OrthoDB" id="9798629at2"/>
<dbReference type="KEGG" id="sno:Snov_0772"/>
<dbReference type="Gene3D" id="3.30.420.270">
    <property type="match status" value="1"/>
</dbReference>
<dbReference type="GO" id="GO:0005886">
    <property type="term" value="C:plasma membrane"/>
    <property type="evidence" value="ECO:0007669"/>
    <property type="project" value="UniProtKB-SubCell"/>
</dbReference>
<evidence type="ECO:0000256" key="11">
    <source>
        <dbReference type="ARBA" id="ARBA00022989"/>
    </source>
</evidence>